<dbReference type="PANTHER" id="PTHR43280">
    <property type="entry name" value="ARAC-FAMILY TRANSCRIPTIONAL REGULATOR"/>
    <property type="match status" value="1"/>
</dbReference>
<dbReference type="SMART" id="SM00342">
    <property type="entry name" value="HTH_ARAC"/>
    <property type="match status" value="1"/>
</dbReference>
<dbReference type="PRINTS" id="PR00032">
    <property type="entry name" value="HTHARAC"/>
</dbReference>
<dbReference type="EMBL" id="JAMDMM010000050">
    <property type="protein sequence ID" value="MCY9610137.1"/>
    <property type="molecule type" value="Genomic_DNA"/>
</dbReference>
<dbReference type="PANTHER" id="PTHR43280:SF2">
    <property type="entry name" value="HTH-TYPE TRANSCRIPTIONAL REGULATOR EXSA"/>
    <property type="match status" value="1"/>
</dbReference>
<evidence type="ECO:0000256" key="1">
    <source>
        <dbReference type="ARBA" id="ARBA00023015"/>
    </source>
</evidence>
<keyword evidence="1" id="KW-0805">Transcription regulation</keyword>
<keyword evidence="3" id="KW-0804">Transcription</keyword>
<proteinExistence type="predicted"/>
<evidence type="ECO:0000256" key="3">
    <source>
        <dbReference type="ARBA" id="ARBA00023163"/>
    </source>
</evidence>
<evidence type="ECO:0000313" key="6">
    <source>
        <dbReference type="Proteomes" id="UP001209276"/>
    </source>
</evidence>
<dbReference type="SUPFAM" id="SSF46689">
    <property type="entry name" value="Homeodomain-like"/>
    <property type="match status" value="1"/>
</dbReference>
<dbReference type="InterPro" id="IPR009057">
    <property type="entry name" value="Homeodomain-like_sf"/>
</dbReference>
<gene>
    <name evidence="5" type="ORF">M5W83_23610</name>
</gene>
<organism evidence="5 6">
    <name type="scientific">Paenibacillus thiaminolyticus</name>
    <name type="common">Bacillus thiaminolyticus</name>
    <dbReference type="NCBI Taxonomy" id="49283"/>
    <lineage>
        <taxon>Bacteria</taxon>
        <taxon>Bacillati</taxon>
        <taxon>Bacillota</taxon>
        <taxon>Bacilli</taxon>
        <taxon>Bacillales</taxon>
        <taxon>Paenibacillaceae</taxon>
        <taxon>Paenibacillus</taxon>
    </lineage>
</organism>
<dbReference type="InterPro" id="IPR018060">
    <property type="entry name" value="HTH_AraC"/>
</dbReference>
<dbReference type="Gene3D" id="1.10.10.60">
    <property type="entry name" value="Homeodomain-like"/>
    <property type="match status" value="1"/>
</dbReference>
<keyword evidence="6" id="KW-1185">Reference proteome</keyword>
<evidence type="ECO:0000256" key="2">
    <source>
        <dbReference type="ARBA" id="ARBA00023125"/>
    </source>
</evidence>
<sequence>MERASELLKAGIFPIRDIAVSVGYANPLYFSRAFKKKFGMSPSAYADQ</sequence>
<dbReference type="Proteomes" id="UP001209276">
    <property type="component" value="Unassembled WGS sequence"/>
</dbReference>
<keyword evidence="2" id="KW-0238">DNA-binding</keyword>
<evidence type="ECO:0000313" key="5">
    <source>
        <dbReference type="EMBL" id="MCY9610137.1"/>
    </source>
</evidence>
<dbReference type="Pfam" id="PF12833">
    <property type="entry name" value="HTH_18"/>
    <property type="match status" value="1"/>
</dbReference>
<evidence type="ECO:0000259" key="4">
    <source>
        <dbReference type="PROSITE" id="PS01124"/>
    </source>
</evidence>
<dbReference type="InterPro" id="IPR020449">
    <property type="entry name" value="Tscrpt_reg_AraC-type_HTH"/>
</dbReference>
<accession>A0ABT4G219</accession>
<dbReference type="RefSeq" id="WP_244194124.1">
    <property type="nucleotide sequence ID" value="NZ_CALYRD010000001.1"/>
</dbReference>
<reference evidence="5 6" key="1">
    <citation type="submission" date="2022-05" db="EMBL/GenBank/DDBJ databases">
        <title>Genome Sequencing of Bee-Associated Microbes.</title>
        <authorList>
            <person name="Dunlap C."/>
        </authorList>
    </citation>
    <scope>NUCLEOTIDE SEQUENCE [LARGE SCALE GENOMIC DNA]</scope>
    <source>
        <strain evidence="5 6">NRRL B-14613</strain>
    </source>
</reference>
<dbReference type="PROSITE" id="PS01124">
    <property type="entry name" value="HTH_ARAC_FAMILY_2"/>
    <property type="match status" value="1"/>
</dbReference>
<protein>
    <submittedName>
        <fullName evidence="5">Helix-turn-helix transcriptional regulator</fullName>
    </submittedName>
</protein>
<name>A0ABT4G219_PANTH</name>
<comment type="caution">
    <text evidence="5">The sequence shown here is derived from an EMBL/GenBank/DDBJ whole genome shotgun (WGS) entry which is preliminary data.</text>
</comment>
<feature type="domain" description="HTH araC/xylS-type" evidence="4">
    <location>
        <begin position="1"/>
        <end position="48"/>
    </location>
</feature>